<name>A0A286UR07_9AGAM</name>
<feature type="compositionally biased region" description="Polar residues" evidence="1">
    <location>
        <begin position="508"/>
        <end position="527"/>
    </location>
</feature>
<dbReference type="SUPFAM" id="SSF55277">
    <property type="entry name" value="GYF domain"/>
    <property type="match status" value="1"/>
</dbReference>
<dbReference type="InParanoid" id="A0A286UR07"/>
<feature type="compositionally biased region" description="Basic and acidic residues" evidence="1">
    <location>
        <begin position="543"/>
        <end position="556"/>
    </location>
</feature>
<feature type="compositionally biased region" description="Low complexity" evidence="1">
    <location>
        <begin position="610"/>
        <end position="625"/>
    </location>
</feature>
<feature type="region of interest" description="Disordered" evidence="1">
    <location>
        <begin position="723"/>
        <end position="843"/>
    </location>
</feature>
<feature type="compositionally biased region" description="Acidic residues" evidence="1">
    <location>
        <begin position="679"/>
        <end position="689"/>
    </location>
</feature>
<sequence length="1432" mass="155156">MKAAADMPSSFVAPTVGEQQLVDVQPADESSPQLHITSSSPINSTFTDNNSMSLAPDDSDDVWSDAREAIDTEDDSNLLHQSSGARGDNTTNPNLITVSESVSEVVGQKETVVESIKNSTPEIGTVLEPRTPVEAADSTRSHVDAERATSLPPSLIQPMPALPTTPSVQYSASLDVPSAASRSISPSPTHQSSTSLDRRQSRRRSTLMALDNRPTNRFSSLISILMHRRPERDREQTPSSSNRPSTHDGVESATPKRDSSSRASSPTRPPRSSTPPPSLPAPSLQELGLSLTAITSILTPSHFSTPPSSGTFLAPHYLLLCHTQGLDVLPLVAPPAPQPYALIRRVSFKSVVVMEEKGVLVAIAGRRDGVRVYALEEVKKAVEWRVDVEIRRERERQRREEAKRGTAGGVDRVFSELPAKGERSAKTSISSSPTTPTPSSKITKRRKSSVGTIASSTSTIPRPRPPTTPRRRRRSSKEIQPQNTLPLDPPPYQNEHSPRVNTRPELDTQASEISVSQTRSRSGSVPNVVTGPAARKRGANAPPRDDEKGEWEHYSSDEEAINMVSAGASGSAALDERTSVMTAVAPSSNNASMSGDRVQPSSALDVSVGPARRPSTTSLTSPTATRRNRPAQLDLTLSRSVTSASATRPPPSPTPSVWTLRQALSASPPTERPPREPASEGEEEEDGDSEAISFVQALMESRLPDLPPPGSQQPQEPIFITANESEPQSPRETVASGTGTHISRNSRRRWSVFDGVFTGSNDSTRNQARPDTPASRRTIGETIPEHPTHTLNRSESFDAISSSNRRSSVRAQTSRSRPGTAGSMPAAPATPIITPSASTMPSHHHRFLPKIITNAFSSRRSDDQLSPGSKSFAGDSSKSGNASAPLPPAPKLEYVKLPGTKGTVMIKAVETAKKSFLAILCGDNGEKVELFAGTYKTTLGLSRTFILPGSPRSLELQLQGDDLVEVFLVFAQNVFGLEPATVRVREVRVGRAERRAARRRARETRAEELVSTEINVPALGDNEATDATVSVGVTLTASATSQTFDENTLTPPPISRQPSMSNINNSEVTQPIISSSQTDELATLATAHLAPYTTFQQLSFAPQFPLATIADECIIPPTYQTFLEYRAQYEPEPEGTNNLDLANVQFSPPGLPLPSVVPPSKWFYRDPKGVVQGPWKASLMHTWYKDGLLPQTFLVDPSHPFRSPPPPFKNLTFPSEPIRPLLEPISLLTQHKRYGPPALFFTTRGGHSTTIVDARGRSVLKGRLQWSLDEDEDFSAYGNRLGDVKRLEAFDVGNTAVIAAVRQGGLEVIDVGDALMSPGDQSRSILSNFKPHPSTVSRRNNFIWRVGSPLTAFATGPISSDESFVKRTPGKKSSLSYGRSPAKSEFALGNADDYEGRQHEELLFLGRVGENVYFCERSNGSFRILRLCPISS</sequence>
<proteinExistence type="predicted"/>
<accession>A0A286UR07</accession>
<feature type="region of interest" description="Disordered" evidence="1">
    <location>
        <begin position="123"/>
        <end position="284"/>
    </location>
</feature>
<dbReference type="Proteomes" id="UP000217199">
    <property type="component" value="Unassembled WGS sequence"/>
</dbReference>
<feature type="domain" description="GYF" evidence="2">
    <location>
        <begin position="1159"/>
        <end position="1212"/>
    </location>
</feature>
<dbReference type="Pfam" id="PF02213">
    <property type="entry name" value="GYF"/>
    <property type="match status" value="1"/>
</dbReference>
<dbReference type="OrthoDB" id="6415790at2759"/>
<feature type="region of interest" description="Disordered" evidence="1">
    <location>
        <begin position="1"/>
        <end position="93"/>
    </location>
</feature>
<feature type="compositionally biased region" description="Polar residues" evidence="1">
    <location>
        <begin position="78"/>
        <end position="93"/>
    </location>
</feature>
<feature type="region of interest" description="Disordered" evidence="1">
    <location>
        <begin position="858"/>
        <end position="890"/>
    </location>
</feature>
<evidence type="ECO:0000313" key="4">
    <source>
        <dbReference type="Proteomes" id="UP000217199"/>
    </source>
</evidence>
<feature type="compositionally biased region" description="Basic and acidic residues" evidence="1">
    <location>
        <begin position="137"/>
        <end position="147"/>
    </location>
</feature>
<feature type="compositionally biased region" description="Polar residues" evidence="1">
    <location>
        <begin position="586"/>
        <end position="604"/>
    </location>
</feature>
<dbReference type="STRING" id="2282107.A0A286UR07"/>
<feature type="compositionally biased region" description="Basic and acidic residues" evidence="1">
    <location>
        <begin position="245"/>
        <end position="260"/>
    </location>
</feature>
<feature type="region of interest" description="Disordered" evidence="1">
    <location>
        <begin position="586"/>
        <end position="690"/>
    </location>
</feature>
<feature type="region of interest" description="Disordered" evidence="1">
    <location>
        <begin position="394"/>
        <end position="558"/>
    </location>
</feature>
<gene>
    <name evidence="3" type="ORF">PNOK_0196700</name>
</gene>
<evidence type="ECO:0000313" key="3">
    <source>
        <dbReference type="EMBL" id="PAV22010.1"/>
    </source>
</evidence>
<dbReference type="Gene3D" id="3.30.1490.40">
    <property type="match status" value="1"/>
</dbReference>
<feature type="compositionally biased region" description="Polar residues" evidence="1">
    <location>
        <begin position="789"/>
        <end position="817"/>
    </location>
</feature>
<evidence type="ECO:0000259" key="2">
    <source>
        <dbReference type="PROSITE" id="PS50829"/>
    </source>
</evidence>
<feature type="compositionally biased region" description="Polar residues" evidence="1">
    <location>
        <begin position="723"/>
        <end position="743"/>
    </location>
</feature>
<comment type="caution">
    <text evidence="3">The sequence shown here is derived from an EMBL/GenBank/DDBJ whole genome shotgun (WGS) entry which is preliminary data.</text>
</comment>
<dbReference type="PROSITE" id="PS50829">
    <property type="entry name" value="GYF"/>
    <property type="match status" value="1"/>
</dbReference>
<feature type="compositionally biased region" description="Polar residues" evidence="1">
    <location>
        <begin position="28"/>
        <end position="53"/>
    </location>
</feature>
<feature type="compositionally biased region" description="Low complexity" evidence="1">
    <location>
        <begin position="825"/>
        <end position="839"/>
    </location>
</feature>
<organism evidence="3 4">
    <name type="scientific">Pyrrhoderma noxium</name>
    <dbReference type="NCBI Taxonomy" id="2282107"/>
    <lineage>
        <taxon>Eukaryota</taxon>
        <taxon>Fungi</taxon>
        <taxon>Dikarya</taxon>
        <taxon>Basidiomycota</taxon>
        <taxon>Agaricomycotina</taxon>
        <taxon>Agaricomycetes</taxon>
        <taxon>Hymenochaetales</taxon>
        <taxon>Hymenochaetaceae</taxon>
        <taxon>Pyrrhoderma</taxon>
    </lineage>
</organism>
<feature type="compositionally biased region" description="Low complexity" evidence="1">
    <location>
        <begin position="177"/>
        <end position="188"/>
    </location>
</feature>
<feature type="compositionally biased region" description="Pro residues" evidence="1">
    <location>
        <begin position="267"/>
        <end position="280"/>
    </location>
</feature>
<reference evidence="3 4" key="1">
    <citation type="journal article" date="2017" name="Mol. Ecol.">
        <title>Comparative and population genomic landscape of Phellinus noxius: A hypervariable fungus causing root rot in trees.</title>
        <authorList>
            <person name="Chung C.L."/>
            <person name="Lee T.J."/>
            <person name="Akiba M."/>
            <person name="Lee H.H."/>
            <person name="Kuo T.H."/>
            <person name="Liu D."/>
            <person name="Ke H.M."/>
            <person name="Yokoi T."/>
            <person name="Roa M.B."/>
            <person name="Lu M.J."/>
            <person name="Chang Y.Y."/>
            <person name="Ann P.J."/>
            <person name="Tsai J.N."/>
            <person name="Chen C.Y."/>
            <person name="Tzean S.S."/>
            <person name="Ota Y."/>
            <person name="Hattori T."/>
            <person name="Sahashi N."/>
            <person name="Liou R.F."/>
            <person name="Kikuchi T."/>
            <person name="Tsai I.J."/>
        </authorList>
    </citation>
    <scope>NUCLEOTIDE SEQUENCE [LARGE SCALE GENOMIC DNA]</scope>
    <source>
        <strain evidence="3 4">FFPRI411160</strain>
    </source>
</reference>
<dbReference type="InterPro" id="IPR003169">
    <property type="entry name" value="GYF"/>
</dbReference>
<feature type="compositionally biased region" description="Basic and acidic residues" evidence="1">
    <location>
        <begin position="496"/>
        <end position="506"/>
    </location>
</feature>
<feature type="compositionally biased region" description="Polar residues" evidence="1">
    <location>
        <begin position="758"/>
        <end position="769"/>
    </location>
</feature>
<keyword evidence="4" id="KW-1185">Reference proteome</keyword>
<protein>
    <recommendedName>
        <fullName evidence="2">GYF domain-containing protein</fullName>
    </recommendedName>
</protein>
<feature type="compositionally biased region" description="Basic and acidic residues" evidence="1">
    <location>
        <begin position="394"/>
        <end position="404"/>
    </location>
</feature>
<feature type="compositionally biased region" description="Low complexity" evidence="1">
    <location>
        <begin position="426"/>
        <end position="441"/>
    </location>
</feature>
<feature type="compositionally biased region" description="Polar residues" evidence="1">
    <location>
        <begin position="858"/>
        <end position="882"/>
    </location>
</feature>
<dbReference type="InterPro" id="IPR035445">
    <property type="entry name" value="GYF-like_dom_sf"/>
</dbReference>
<dbReference type="EMBL" id="NBII01000002">
    <property type="protein sequence ID" value="PAV22010.1"/>
    <property type="molecule type" value="Genomic_DNA"/>
</dbReference>
<feature type="compositionally biased region" description="Polar residues" evidence="1">
    <location>
        <begin position="213"/>
        <end position="222"/>
    </location>
</feature>
<evidence type="ECO:0000256" key="1">
    <source>
        <dbReference type="SAM" id="MobiDB-lite"/>
    </source>
</evidence>